<sequence length="379" mass="40676">MVTRRGMLKIAGAVGAAGILAAPGRAVAASRSQTAPGAWQTTLDGMVTAGAVGVLAEVHDRARVWTGTSGAAQMGTGQPMPHGGTVRAGSITKPFVATVVLQLAGERRLGLDDTVQRWLPGFLPGGDRITLRHLLQHTSGLHDYSRTDAFAAIYESAGGVERMRFHTWKPQDLVAFVGDRPLLFEPGSGWRYANTNFLVLGMVIERVTGTRYGAEIRRRVLCPLGLDRTAVPGTDPRMHAPHPHGYVPGSADPVDVSVYNPSVAGAAGEIVSTAHNLNVFFRALVGGRLVRPAEQRQMLTSWPTTVDYDYGLGVMTRVLPGGTRVWGHRGDFMGAYWTETWVAEHGGRQLTVSMTPWGDVEPKPSIAALAQLVFEGIED</sequence>
<dbReference type="Proteomes" id="UP000619479">
    <property type="component" value="Unassembled WGS sequence"/>
</dbReference>
<evidence type="ECO:0000313" key="3">
    <source>
        <dbReference type="EMBL" id="GID71230.1"/>
    </source>
</evidence>
<keyword evidence="4" id="KW-1185">Reference proteome</keyword>
<keyword evidence="1" id="KW-0732">Signal</keyword>
<dbReference type="SUPFAM" id="SSF56601">
    <property type="entry name" value="beta-lactamase/transpeptidase-like"/>
    <property type="match status" value="1"/>
</dbReference>
<dbReference type="PROSITE" id="PS51318">
    <property type="entry name" value="TAT"/>
    <property type="match status" value="1"/>
</dbReference>
<dbReference type="InterPro" id="IPR012338">
    <property type="entry name" value="Beta-lactam/transpept-like"/>
</dbReference>
<comment type="caution">
    <text evidence="3">The sequence shown here is derived from an EMBL/GenBank/DDBJ whole genome shotgun (WGS) entry which is preliminary data.</text>
</comment>
<evidence type="ECO:0000259" key="2">
    <source>
        <dbReference type="Pfam" id="PF00144"/>
    </source>
</evidence>
<dbReference type="EMBL" id="BOMH01000107">
    <property type="protein sequence ID" value="GID71230.1"/>
    <property type="molecule type" value="Genomic_DNA"/>
</dbReference>
<feature type="domain" description="Beta-lactamase-related" evidence="2">
    <location>
        <begin position="50"/>
        <end position="337"/>
    </location>
</feature>
<name>A0A919J016_9ACTN</name>
<dbReference type="PANTHER" id="PTHR46825:SF7">
    <property type="entry name" value="D-ALANYL-D-ALANINE CARBOXYPEPTIDASE"/>
    <property type="match status" value="1"/>
</dbReference>
<evidence type="ECO:0000256" key="1">
    <source>
        <dbReference type="SAM" id="SignalP"/>
    </source>
</evidence>
<dbReference type="Gene3D" id="3.40.710.10">
    <property type="entry name" value="DD-peptidase/beta-lactamase superfamily"/>
    <property type="match status" value="1"/>
</dbReference>
<dbReference type="InterPro" id="IPR001466">
    <property type="entry name" value="Beta-lactam-related"/>
</dbReference>
<feature type="signal peptide" evidence="1">
    <location>
        <begin position="1"/>
        <end position="28"/>
    </location>
</feature>
<proteinExistence type="predicted"/>
<reference evidence="3" key="1">
    <citation type="submission" date="2021-01" db="EMBL/GenBank/DDBJ databases">
        <title>Whole genome shotgun sequence of Actinoplanes cyaneus NBRC 14990.</title>
        <authorList>
            <person name="Komaki H."/>
            <person name="Tamura T."/>
        </authorList>
    </citation>
    <scope>NUCLEOTIDE SEQUENCE</scope>
    <source>
        <strain evidence="3">NBRC 14990</strain>
    </source>
</reference>
<accession>A0A919J016</accession>
<gene>
    <name evidence="3" type="ORF">Acy02nite_91110</name>
</gene>
<protein>
    <submittedName>
        <fullName evidence="3">Serine hydrolase</fullName>
    </submittedName>
</protein>
<dbReference type="PANTHER" id="PTHR46825">
    <property type="entry name" value="D-ALANYL-D-ALANINE-CARBOXYPEPTIDASE/ENDOPEPTIDASE AMPH"/>
    <property type="match status" value="1"/>
</dbReference>
<dbReference type="GO" id="GO:0016787">
    <property type="term" value="F:hydrolase activity"/>
    <property type="evidence" value="ECO:0007669"/>
    <property type="project" value="UniProtKB-KW"/>
</dbReference>
<keyword evidence="3" id="KW-0378">Hydrolase</keyword>
<organism evidence="3 4">
    <name type="scientific">Actinoplanes cyaneus</name>
    <dbReference type="NCBI Taxonomy" id="52696"/>
    <lineage>
        <taxon>Bacteria</taxon>
        <taxon>Bacillati</taxon>
        <taxon>Actinomycetota</taxon>
        <taxon>Actinomycetes</taxon>
        <taxon>Micromonosporales</taxon>
        <taxon>Micromonosporaceae</taxon>
        <taxon>Actinoplanes</taxon>
    </lineage>
</organism>
<dbReference type="RefSeq" id="WP_203756186.1">
    <property type="nucleotide sequence ID" value="NZ_BAAAUC010000112.1"/>
</dbReference>
<evidence type="ECO:0000313" key="4">
    <source>
        <dbReference type="Proteomes" id="UP000619479"/>
    </source>
</evidence>
<dbReference type="InterPro" id="IPR006311">
    <property type="entry name" value="TAT_signal"/>
</dbReference>
<dbReference type="InterPro" id="IPR050491">
    <property type="entry name" value="AmpC-like"/>
</dbReference>
<dbReference type="Pfam" id="PF00144">
    <property type="entry name" value="Beta-lactamase"/>
    <property type="match status" value="1"/>
</dbReference>
<feature type="chain" id="PRO_5037571493" evidence="1">
    <location>
        <begin position="29"/>
        <end position="379"/>
    </location>
</feature>
<dbReference type="AlphaFoldDB" id="A0A919J016"/>